<dbReference type="Proteomes" id="UP000582837">
    <property type="component" value="Unassembled WGS sequence"/>
</dbReference>
<reference evidence="5 6" key="1">
    <citation type="submission" date="2020-08" db="EMBL/GenBank/DDBJ databases">
        <title>Genomic Encyclopedia of Type Strains, Phase IV (KMG-IV): sequencing the most valuable type-strain genomes for metagenomic binning, comparative biology and taxonomic classification.</title>
        <authorList>
            <person name="Goeker M."/>
        </authorList>
    </citation>
    <scope>NUCLEOTIDE SEQUENCE [LARGE SCALE GENOMIC DNA]</scope>
    <source>
        <strain evidence="5 6">DSM 29007</strain>
    </source>
</reference>
<protein>
    <submittedName>
        <fullName evidence="5">Beta-lactamase regulating signal transducer with metallopeptidase domain</fullName>
    </submittedName>
</protein>
<evidence type="ECO:0000313" key="6">
    <source>
        <dbReference type="Proteomes" id="UP000582837"/>
    </source>
</evidence>
<dbReference type="AlphaFoldDB" id="A0A841GUH4"/>
<keyword evidence="6" id="KW-1185">Reference proteome</keyword>
<feature type="domain" description="Peptidase M56" evidence="4">
    <location>
        <begin position="5"/>
        <end position="297"/>
    </location>
</feature>
<name>A0A841GUH4_9BACT</name>
<evidence type="ECO:0000256" key="1">
    <source>
        <dbReference type="SAM" id="Coils"/>
    </source>
</evidence>
<dbReference type="InterPro" id="IPR052173">
    <property type="entry name" value="Beta-lactam_resp_regulator"/>
</dbReference>
<evidence type="ECO:0000259" key="4">
    <source>
        <dbReference type="Pfam" id="PF05569"/>
    </source>
</evidence>
<feature type="region of interest" description="Disordered" evidence="2">
    <location>
        <begin position="338"/>
        <end position="370"/>
    </location>
</feature>
<feature type="coiled-coil region" evidence="1">
    <location>
        <begin position="508"/>
        <end position="570"/>
    </location>
</feature>
<evidence type="ECO:0000256" key="3">
    <source>
        <dbReference type="SAM" id="Phobius"/>
    </source>
</evidence>
<organism evidence="5 6">
    <name type="scientific">Longimicrobium terrae</name>
    <dbReference type="NCBI Taxonomy" id="1639882"/>
    <lineage>
        <taxon>Bacteria</taxon>
        <taxon>Pseudomonadati</taxon>
        <taxon>Gemmatimonadota</taxon>
        <taxon>Longimicrobiia</taxon>
        <taxon>Longimicrobiales</taxon>
        <taxon>Longimicrobiaceae</taxon>
        <taxon>Longimicrobium</taxon>
    </lineage>
</organism>
<proteinExistence type="predicted"/>
<dbReference type="EMBL" id="JACHIA010000001">
    <property type="protein sequence ID" value="MBB6069028.1"/>
    <property type="molecule type" value="Genomic_DNA"/>
</dbReference>
<evidence type="ECO:0000313" key="5">
    <source>
        <dbReference type="EMBL" id="MBB6069028.1"/>
    </source>
</evidence>
<dbReference type="Gene3D" id="1.10.287.1490">
    <property type="match status" value="1"/>
</dbReference>
<keyword evidence="3" id="KW-1133">Transmembrane helix</keyword>
<comment type="caution">
    <text evidence="5">The sequence shown here is derived from an EMBL/GenBank/DDBJ whole genome shotgun (WGS) entry which is preliminary data.</text>
</comment>
<feature type="transmembrane region" description="Helical" evidence="3">
    <location>
        <begin position="6"/>
        <end position="23"/>
    </location>
</feature>
<keyword evidence="3" id="KW-0812">Transmembrane</keyword>
<feature type="transmembrane region" description="Helical" evidence="3">
    <location>
        <begin position="35"/>
        <end position="52"/>
    </location>
</feature>
<dbReference type="PANTHER" id="PTHR34978:SF3">
    <property type="entry name" value="SLR0241 PROTEIN"/>
    <property type="match status" value="1"/>
</dbReference>
<feature type="region of interest" description="Disordered" evidence="2">
    <location>
        <begin position="77"/>
        <end position="97"/>
    </location>
</feature>
<dbReference type="Pfam" id="PF05569">
    <property type="entry name" value="Peptidase_M56"/>
    <property type="match status" value="1"/>
</dbReference>
<sequence>MLSLLVRASLEGALLAACVWLACRALPRMSPRVRALLWWCVAAKFVVALLWFTPIPVPVLASAPASAPAAAMDAHSIPSQSSTGAAEKAETAPVPGRGAPEIPWTAVVVGAWALGMGVALTRTLRDWRRTRALVSRSLPAPESLHADVRELSARLASRAVVDVRVSAEVESPMIVGVRRPVILVPAQGFAALSPDQRRMALCHEVAHLKRGDLWLGCVPAAAERFFFFHPLARLAAREYAFWREAACDEAVLTTLGTSPQSYGRMLLALGVSRRTATFSAAGAAWSFHNLKRRITMLDHTSSSSFRGRALAACAVAAAIVAVAPIRAVARSVAAPAPIPSRISAPGQTPRLASVPAPAAVPAGTPTAPLQAGKAEAPRQDELQFVLFHADGNTVTVGNSSQVDRARSHRRGNEPLLWFRYDGGEYVVRDAAVLREVDELWEPVGRIGEEQGRVGQQQGEIGEHQGRIGARQGEIGARQGELGARLGALGGRVALLAMREAAGPSDSDRRAIVRDREEVEAQMREISRQMEQLNRDMGEFEAPMHERDGEMEALGRQMEALSGRMEAAAERADSGMQTLVRRAIQSGAAVSVR</sequence>
<feature type="transmembrane region" description="Helical" evidence="3">
    <location>
        <begin position="309"/>
        <end position="329"/>
    </location>
</feature>
<feature type="compositionally biased region" description="Low complexity" evidence="2">
    <location>
        <begin position="354"/>
        <end position="368"/>
    </location>
</feature>
<keyword evidence="1" id="KW-0175">Coiled coil</keyword>
<evidence type="ECO:0000256" key="2">
    <source>
        <dbReference type="SAM" id="MobiDB-lite"/>
    </source>
</evidence>
<gene>
    <name evidence="5" type="ORF">HNQ61_000639</name>
</gene>
<dbReference type="InterPro" id="IPR008756">
    <property type="entry name" value="Peptidase_M56"/>
</dbReference>
<keyword evidence="3" id="KW-0472">Membrane</keyword>
<accession>A0A841GUH4</accession>
<feature type="transmembrane region" description="Helical" evidence="3">
    <location>
        <begin position="102"/>
        <end position="121"/>
    </location>
</feature>
<dbReference type="PROSITE" id="PS51257">
    <property type="entry name" value="PROKAR_LIPOPROTEIN"/>
    <property type="match status" value="1"/>
</dbReference>
<dbReference type="RefSeq" id="WP_183685438.1">
    <property type="nucleotide sequence ID" value="NZ_JACHIA010000001.1"/>
</dbReference>
<dbReference type="PANTHER" id="PTHR34978">
    <property type="entry name" value="POSSIBLE SENSOR-TRANSDUCER PROTEIN BLAR"/>
    <property type="match status" value="1"/>
</dbReference>
<dbReference type="CDD" id="cd07341">
    <property type="entry name" value="M56_BlaR1_MecR1_like"/>
    <property type="match status" value="1"/>
</dbReference>